<protein>
    <submittedName>
        <fullName evidence="1">Uncharacterized protein</fullName>
    </submittedName>
</protein>
<sequence>MGTPLYAMLFAEDLMEFVLDQYEVTWIENNTGVRRFRDHIKKHVFKPGIGIAVCDLIVQNEVAITSSYYELVEKGVDCIDDFRYEASITTIFHLKNGYNRLKYLELCALFCGVSGLFYKNGDKDFARIVASASSQILAYVINFSIYDKIVFRDDAWFDLLITAKMISRRIRNGLSYMENDNDDIILPYFDDICSF</sequence>
<evidence type="ECO:0000313" key="2">
    <source>
        <dbReference type="Proteomes" id="UP000887116"/>
    </source>
</evidence>
<comment type="caution">
    <text evidence="1">The sequence shown here is derived from an EMBL/GenBank/DDBJ whole genome shotgun (WGS) entry which is preliminary data.</text>
</comment>
<keyword evidence="2" id="KW-1185">Reference proteome</keyword>
<gene>
    <name evidence="1" type="primary">AVEN_95379_1</name>
    <name evidence="1" type="ORF">TNCT_267511</name>
</gene>
<dbReference type="EMBL" id="BMAO01020497">
    <property type="protein sequence ID" value="GFQ67808.1"/>
    <property type="molecule type" value="Genomic_DNA"/>
</dbReference>
<dbReference type="OrthoDB" id="6408762at2759"/>
<name>A0A8X6F0S5_TRICU</name>
<dbReference type="AlphaFoldDB" id="A0A8X6F0S5"/>
<reference evidence="1" key="1">
    <citation type="submission" date="2020-07" db="EMBL/GenBank/DDBJ databases">
        <title>Multicomponent nature underlies the extraordinary mechanical properties of spider dragline silk.</title>
        <authorList>
            <person name="Kono N."/>
            <person name="Nakamura H."/>
            <person name="Mori M."/>
            <person name="Yoshida Y."/>
            <person name="Ohtoshi R."/>
            <person name="Malay A.D."/>
            <person name="Moran D.A.P."/>
            <person name="Tomita M."/>
            <person name="Numata K."/>
            <person name="Arakawa K."/>
        </authorList>
    </citation>
    <scope>NUCLEOTIDE SEQUENCE</scope>
</reference>
<accession>A0A8X6F0S5</accession>
<proteinExistence type="predicted"/>
<dbReference type="Proteomes" id="UP000887116">
    <property type="component" value="Unassembled WGS sequence"/>
</dbReference>
<organism evidence="1 2">
    <name type="scientific">Trichonephila clavata</name>
    <name type="common">Joro spider</name>
    <name type="synonym">Nephila clavata</name>
    <dbReference type="NCBI Taxonomy" id="2740835"/>
    <lineage>
        <taxon>Eukaryota</taxon>
        <taxon>Metazoa</taxon>
        <taxon>Ecdysozoa</taxon>
        <taxon>Arthropoda</taxon>
        <taxon>Chelicerata</taxon>
        <taxon>Arachnida</taxon>
        <taxon>Araneae</taxon>
        <taxon>Araneomorphae</taxon>
        <taxon>Entelegynae</taxon>
        <taxon>Araneoidea</taxon>
        <taxon>Nephilidae</taxon>
        <taxon>Trichonephila</taxon>
    </lineage>
</organism>
<evidence type="ECO:0000313" key="1">
    <source>
        <dbReference type="EMBL" id="GFQ67808.1"/>
    </source>
</evidence>